<dbReference type="RefSeq" id="WP_114298121.1">
    <property type="nucleotide sequence ID" value="NZ_QPJT01000013.1"/>
</dbReference>
<accession>A0A369B1N8</accession>
<organism evidence="1 2">
    <name type="scientific">Anaerobacterium chartisolvens</name>
    <dbReference type="NCBI Taxonomy" id="1297424"/>
    <lineage>
        <taxon>Bacteria</taxon>
        <taxon>Bacillati</taxon>
        <taxon>Bacillota</taxon>
        <taxon>Clostridia</taxon>
        <taxon>Eubacteriales</taxon>
        <taxon>Oscillospiraceae</taxon>
        <taxon>Anaerobacterium</taxon>
    </lineage>
</organism>
<dbReference type="Gene3D" id="1.10.1200.10">
    <property type="entry name" value="ACP-like"/>
    <property type="match status" value="1"/>
</dbReference>
<dbReference type="OrthoDB" id="1739662at2"/>
<sequence>MKDTGISDRLNSLFVNRLNINFDNYEESILDSPLLGNEIGLAARDLIYVFFDIEKEFNIQIPQHDIASGGFNTFNSICEVISKQIKIKLLEPVK</sequence>
<dbReference type="Proteomes" id="UP000253034">
    <property type="component" value="Unassembled WGS sequence"/>
</dbReference>
<dbReference type="InterPro" id="IPR023972">
    <property type="entry name" value="CHP04069_acyl_carrier-rel"/>
</dbReference>
<reference evidence="1 2" key="1">
    <citation type="submission" date="2018-07" db="EMBL/GenBank/DDBJ databases">
        <title>Genomic Encyclopedia of Type Strains, Phase IV (KMG-IV): sequencing the most valuable type-strain genomes for metagenomic binning, comparative biology and taxonomic classification.</title>
        <authorList>
            <person name="Goeker M."/>
        </authorList>
    </citation>
    <scope>NUCLEOTIDE SEQUENCE [LARGE SCALE GENOMIC DNA]</scope>
    <source>
        <strain evidence="1 2">DSM 27016</strain>
    </source>
</reference>
<proteinExistence type="predicted"/>
<evidence type="ECO:0000313" key="1">
    <source>
        <dbReference type="EMBL" id="RCX15469.1"/>
    </source>
</evidence>
<keyword evidence="2" id="KW-1185">Reference proteome</keyword>
<dbReference type="InterPro" id="IPR036736">
    <property type="entry name" value="ACP-like_sf"/>
</dbReference>
<dbReference type="NCBIfam" id="TIGR04069">
    <property type="entry name" value="ocin_ACP_rel"/>
    <property type="match status" value="1"/>
</dbReference>
<dbReference type="SUPFAM" id="SSF47336">
    <property type="entry name" value="ACP-like"/>
    <property type="match status" value="1"/>
</dbReference>
<evidence type="ECO:0000313" key="2">
    <source>
        <dbReference type="Proteomes" id="UP000253034"/>
    </source>
</evidence>
<name>A0A369B1N8_9FIRM</name>
<dbReference type="EMBL" id="QPJT01000013">
    <property type="protein sequence ID" value="RCX15469.1"/>
    <property type="molecule type" value="Genomic_DNA"/>
</dbReference>
<comment type="caution">
    <text evidence="1">The sequence shown here is derived from an EMBL/GenBank/DDBJ whole genome shotgun (WGS) entry which is preliminary data.</text>
</comment>
<gene>
    <name evidence="1" type="ORF">DFR58_11350</name>
</gene>
<protein>
    <submittedName>
        <fullName evidence="1">Peptide maturation system acyl carrier-related protein</fullName>
    </submittedName>
</protein>
<dbReference type="AlphaFoldDB" id="A0A369B1N8"/>